<name>A0A412PZQ0_9FIRM</name>
<comment type="caution">
    <text evidence="3">The sequence shown here is derived from an EMBL/GenBank/DDBJ whole genome shotgun (WGS) entry which is preliminary data.</text>
</comment>
<dbReference type="AlphaFoldDB" id="A0A412PZQ0"/>
<protein>
    <recommendedName>
        <fullName evidence="2">RelA/SpoT domain-containing protein</fullName>
    </recommendedName>
</protein>
<comment type="pathway">
    <text evidence="1">Purine metabolism; ppGpp biosynthesis; ppGpp from GTP: step 1/2.</text>
</comment>
<accession>A0A412PZQ0</accession>
<dbReference type="SUPFAM" id="SSF81301">
    <property type="entry name" value="Nucleotidyltransferase"/>
    <property type="match status" value="1"/>
</dbReference>
<evidence type="ECO:0000256" key="1">
    <source>
        <dbReference type="ARBA" id="ARBA00004976"/>
    </source>
</evidence>
<sequence length="205" mass="24166">MHSGILELNGLSIDILDKLSYKSQLGINLKKNLHYFDKEALLNELFAVSEWMDEQDILSEIALDYRVKSVESILGKYARYYPDHQVRKVFNDILGFRAFCDNYEDVLEMSTDCMFHVADMSKGKSDDDGYRGVHLYFQKDNSYYPIEIQFNTLYDRQLNNWLHEYLYKKNFSDNVGKIMRKAYEAGKIKNVMEFEEVLNNVLLNC</sequence>
<dbReference type="InterPro" id="IPR007685">
    <property type="entry name" value="RelA_SpoT"/>
</dbReference>
<dbReference type="InterPro" id="IPR043519">
    <property type="entry name" value="NT_sf"/>
</dbReference>
<reference evidence="3 4" key="1">
    <citation type="submission" date="2018-08" db="EMBL/GenBank/DDBJ databases">
        <title>A genome reference for cultivated species of the human gut microbiota.</title>
        <authorList>
            <person name="Zou Y."/>
            <person name="Xue W."/>
            <person name="Luo G."/>
        </authorList>
    </citation>
    <scope>NUCLEOTIDE SEQUENCE [LARGE SCALE GENOMIC DNA]</scope>
    <source>
        <strain evidence="3 4">AF18-16LB</strain>
    </source>
</reference>
<gene>
    <name evidence="3" type="ORF">DWX06_15140</name>
</gene>
<evidence type="ECO:0000313" key="3">
    <source>
        <dbReference type="EMBL" id="RGT77761.1"/>
    </source>
</evidence>
<dbReference type="RefSeq" id="WP_118004860.1">
    <property type="nucleotide sequence ID" value="NZ_QRXF01000037.1"/>
</dbReference>
<proteinExistence type="predicted"/>
<dbReference type="Gene3D" id="3.30.460.10">
    <property type="entry name" value="Beta Polymerase, domain 2"/>
    <property type="match status" value="1"/>
</dbReference>
<feature type="domain" description="RelA/SpoT" evidence="2">
    <location>
        <begin position="65"/>
        <end position="173"/>
    </location>
</feature>
<dbReference type="SMART" id="SM00954">
    <property type="entry name" value="RelA_SpoT"/>
    <property type="match status" value="1"/>
</dbReference>
<dbReference type="UniPathway" id="UPA00908">
    <property type="reaction ID" value="UER00884"/>
</dbReference>
<dbReference type="Proteomes" id="UP000284296">
    <property type="component" value="Unassembled WGS sequence"/>
</dbReference>
<evidence type="ECO:0000259" key="2">
    <source>
        <dbReference type="SMART" id="SM00954"/>
    </source>
</evidence>
<dbReference type="Pfam" id="PF04607">
    <property type="entry name" value="RelA_SpoT"/>
    <property type="match status" value="1"/>
</dbReference>
<dbReference type="GO" id="GO:0015970">
    <property type="term" value="P:guanosine tetraphosphate biosynthetic process"/>
    <property type="evidence" value="ECO:0007669"/>
    <property type="project" value="UniProtKB-UniPathway"/>
</dbReference>
<dbReference type="EMBL" id="QRXG01000040">
    <property type="protein sequence ID" value="RGT77761.1"/>
    <property type="molecule type" value="Genomic_DNA"/>
</dbReference>
<organism evidence="3 4">
    <name type="scientific">Agathobacter rectalis</name>
    <dbReference type="NCBI Taxonomy" id="39491"/>
    <lineage>
        <taxon>Bacteria</taxon>
        <taxon>Bacillati</taxon>
        <taxon>Bacillota</taxon>
        <taxon>Clostridia</taxon>
        <taxon>Lachnospirales</taxon>
        <taxon>Lachnospiraceae</taxon>
        <taxon>Agathobacter</taxon>
    </lineage>
</organism>
<evidence type="ECO:0000313" key="4">
    <source>
        <dbReference type="Proteomes" id="UP000284296"/>
    </source>
</evidence>